<gene>
    <name evidence="2" type="ORF">HNQ92_001702</name>
</gene>
<dbReference type="RefSeq" id="WP_184173079.1">
    <property type="nucleotide sequence ID" value="NZ_JACHGF010000002.1"/>
</dbReference>
<proteinExistence type="predicted"/>
<comment type="caution">
    <text evidence="2">The sequence shown here is derived from an EMBL/GenBank/DDBJ whole genome shotgun (WGS) entry which is preliminary data.</text>
</comment>
<feature type="compositionally biased region" description="Basic and acidic residues" evidence="1">
    <location>
        <begin position="1"/>
        <end position="10"/>
    </location>
</feature>
<dbReference type="EMBL" id="JACHGF010000002">
    <property type="protein sequence ID" value="MBB5283576.1"/>
    <property type="molecule type" value="Genomic_DNA"/>
</dbReference>
<evidence type="ECO:0000256" key="1">
    <source>
        <dbReference type="SAM" id="MobiDB-lite"/>
    </source>
</evidence>
<evidence type="ECO:0000313" key="3">
    <source>
        <dbReference type="Proteomes" id="UP000557307"/>
    </source>
</evidence>
<organism evidence="2 3">
    <name type="scientific">Rhabdobacter roseus</name>
    <dbReference type="NCBI Taxonomy" id="1655419"/>
    <lineage>
        <taxon>Bacteria</taxon>
        <taxon>Pseudomonadati</taxon>
        <taxon>Bacteroidota</taxon>
        <taxon>Cytophagia</taxon>
        <taxon>Cytophagales</taxon>
        <taxon>Cytophagaceae</taxon>
        <taxon>Rhabdobacter</taxon>
    </lineage>
</organism>
<evidence type="ECO:0000313" key="2">
    <source>
        <dbReference type="EMBL" id="MBB5283576.1"/>
    </source>
</evidence>
<dbReference type="Proteomes" id="UP000557307">
    <property type="component" value="Unassembled WGS sequence"/>
</dbReference>
<feature type="region of interest" description="Disordered" evidence="1">
    <location>
        <begin position="1"/>
        <end position="35"/>
    </location>
</feature>
<keyword evidence="3" id="KW-1185">Reference proteome</keyword>
<sequence>MKTNQPHEEQQNQAEQPMKTPAANQQEEVGGGTPTADLYDQLNELLSRWPEFRIGEMTTETLADIKEGGGIGSCIVKYMKVVEEDLAEENLPKKKLLDKAAGLAVDGIKEYLVAIHELLAHPHLERAEILDGRALPGTHILAVEEEPEEQEEVIAEPTAEELAMERLRKYEKLTKAFFDAHDDYEFFEQSLWNMLEDAVAAEGDASEKANYLFMYRRLIGHAKELERLHLGR</sequence>
<protein>
    <submittedName>
        <fullName evidence="2">Uncharacterized protein</fullName>
    </submittedName>
</protein>
<dbReference type="AlphaFoldDB" id="A0A840THE9"/>
<name>A0A840THE9_9BACT</name>
<reference evidence="2 3" key="1">
    <citation type="submission" date="2020-08" db="EMBL/GenBank/DDBJ databases">
        <title>Genomic Encyclopedia of Type Strains, Phase IV (KMG-IV): sequencing the most valuable type-strain genomes for metagenomic binning, comparative biology and taxonomic classification.</title>
        <authorList>
            <person name="Goeker M."/>
        </authorList>
    </citation>
    <scope>NUCLEOTIDE SEQUENCE [LARGE SCALE GENOMIC DNA]</scope>
    <source>
        <strain evidence="2 3">DSM 105074</strain>
    </source>
</reference>
<accession>A0A840THE9</accession>